<organism evidence="2 3">
    <name type="scientific">Burkholderia pseudomultivorans</name>
    <dbReference type="NCBI Taxonomy" id="1207504"/>
    <lineage>
        <taxon>Bacteria</taxon>
        <taxon>Pseudomonadati</taxon>
        <taxon>Pseudomonadota</taxon>
        <taxon>Betaproteobacteria</taxon>
        <taxon>Burkholderiales</taxon>
        <taxon>Burkholderiaceae</taxon>
        <taxon>Burkholderia</taxon>
        <taxon>Burkholderia cepacia complex</taxon>
    </lineage>
</organism>
<dbReference type="EMBL" id="VJSY01000018">
    <property type="protein sequence ID" value="MDR8754298.1"/>
    <property type="molecule type" value="Genomic_DNA"/>
</dbReference>
<keyword evidence="3" id="KW-1185">Reference proteome</keyword>
<name>A0ABU2E3R2_9BURK</name>
<proteinExistence type="predicted"/>
<feature type="region of interest" description="Disordered" evidence="1">
    <location>
        <begin position="222"/>
        <end position="267"/>
    </location>
</feature>
<feature type="compositionally biased region" description="Basic residues" evidence="1">
    <location>
        <begin position="250"/>
        <end position="267"/>
    </location>
</feature>
<gene>
    <name evidence="2" type="ORF">FEQ00_02721</name>
</gene>
<dbReference type="Proteomes" id="UP001248067">
    <property type="component" value="Unassembled WGS sequence"/>
</dbReference>
<evidence type="ECO:0000313" key="2">
    <source>
        <dbReference type="EMBL" id="MDR8754298.1"/>
    </source>
</evidence>
<reference evidence="2 3" key="1">
    <citation type="submission" date="2019-06" db="EMBL/GenBank/DDBJ databases">
        <title>Evolution of Burkholderia multivorans in the lungs of Cystic Fibrosis patients.</title>
        <authorList>
            <person name="Moreira L.M."/>
        </authorList>
    </citation>
    <scope>NUCLEOTIDE SEQUENCE [LARGE SCALE GENOMIC DNA]</scope>
    <source>
        <strain evidence="2 3">VC13239</strain>
    </source>
</reference>
<evidence type="ECO:0000256" key="1">
    <source>
        <dbReference type="SAM" id="MobiDB-lite"/>
    </source>
</evidence>
<comment type="caution">
    <text evidence="2">The sequence shown here is derived from an EMBL/GenBank/DDBJ whole genome shotgun (WGS) entry which is preliminary data.</text>
</comment>
<protein>
    <submittedName>
        <fullName evidence="2">Uncharacterized protein</fullName>
    </submittedName>
</protein>
<sequence>MADLEAPPAIQLACDQLVDATGFVRRDVEHAHVAVRQFLRQRLREPRPQSAERLHERIVAVSHQPVLPGEREIEQPRRRFLLHPVAVARLQQRDRAAQRRFPLIARVERKRRLDAEIDDPVERARLCNERVRGRRRIDAVGRVEHRRLRAGARKRRHHALDRAAEAVDDRDPLAAQFGRRPFGQRFDLDRPPREAVGRCVVHVDAGVTPCFGCRRVALQKRQHVGRQRRPDGRPGRGRRRHACRPLAAGRRGRRTRERTRRAERSRHARIASCRRGARALARSRPGDQLNAVARAQRNRRARVERTPRHRAQIDVLRDHRDQHADLQQRGLIADALAHPAAERKVRVLVPRRRVRSEVLRIECVRVGPQRRMTMRDVRRHEYRRTGRHVITADLVVVDQVAREAPDRRIEPQDLVDGLHQIRQACDVVGRGRATAEHRIELLAQPAQHVRMLRERIEPPRHPAAGRFVPGQEHRHHLVVHLALGQRRARVGVVRGEQQRDHVARLAASRAMLGDDRLDDRVDRAARARDPAVERRRHPARHEIVHVALRHHRLDAEAHRRPDLVRMPRDVRVEQHQPEHAQAHAHHLLDRVERRMRGPLHPALDERERRVADGRRMRFHLLAVKKRLHDPPVTPPELAVRRQQSVAEEHLEVVVEAAAHVVAVIVLQHVLDAVRMRERMREERAQPVAGDVAVLLLQLQQHRDGIALVFREVAHHDAAARAGRETLRAHADTCSEAACAASRASISPRVANVPVTRCT</sequence>
<evidence type="ECO:0000313" key="3">
    <source>
        <dbReference type="Proteomes" id="UP001248067"/>
    </source>
</evidence>
<accession>A0ABU2E3R2</accession>